<evidence type="ECO:0000313" key="2">
    <source>
        <dbReference type="Proteomes" id="UP000765224"/>
    </source>
</evidence>
<organism evidence="1 2">
    <name type="scientific">Pseudomonas ekonensis</name>
    <dbReference type="NCBI Taxonomy" id="2842353"/>
    <lineage>
        <taxon>Bacteria</taxon>
        <taxon>Pseudomonadati</taxon>
        <taxon>Pseudomonadota</taxon>
        <taxon>Gammaproteobacteria</taxon>
        <taxon>Pseudomonadales</taxon>
        <taxon>Pseudomonadaceae</taxon>
        <taxon>Pseudomonas</taxon>
    </lineage>
</organism>
<dbReference type="Pfam" id="PF00300">
    <property type="entry name" value="His_Phos_1"/>
    <property type="match status" value="1"/>
</dbReference>
<sequence>MRILVLLAWLLPLAALVSGFVWWPRTPTYLGNAGPAETSRLITAWKAGEVVALVRHTERCDRSENLCLGPADGITQVGSAAATAVGQGFAHLGMDQAQVLSSPMTRTAQTAHFMFGHDADTQEWLATCGPTLRNDVVAHKVAQHNLVLVTHSGCISDFEKQTGFPHAATAEYGSALFVRIGGKGQLEVLGIVNADTWTQLAQK</sequence>
<dbReference type="CDD" id="cd07040">
    <property type="entry name" value="HP"/>
    <property type="match status" value="1"/>
</dbReference>
<dbReference type="RefSeq" id="WP_217892467.1">
    <property type="nucleotide sequence ID" value="NZ_JAHSTS010000001.1"/>
</dbReference>
<proteinExistence type="predicted"/>
<comment type="caution">
    <text evidence="1">The sequence shown here is derived from an EMBL/GenBank/DDBJ whole genome shotgun (WGS) entry which is preliminary data.</text>
</comment>
<evidence type="ECO:0000313" key="1">
    <source>
        <dbReference type="EMBL" id="MBV4458388.1"/>
    </source>
</evidence>
<protein>
    <submittedName>
        <fullName evidence="1">Histidine phosphatase family protein</fullName>
    </submittedName>
</protein>
<gene>
    <name evidence="1" type="ORF">KVG96_10535</name>
</gene>
<dbReference type="EMBL" id="JAHSTS010000001">
    <property type="protein sequence ID" value="MBV4458388.1"/>
    <property type="molecule type" value="Genomic_DNA"/>
</dbReference>
<name>A0ABS6PD56_9PSED</name>
<dbReference type="Proteomes" id="UP000765224">
    <property type="component" value="Unassembled WGS sequence"/>
</dbReference>
<reference evidence="1 2" key="1">
    <citation type="submission" date="2021-06" db="EMBL/GenBank/DDBJ databases">
        <title>Updating the genus Pseudomonas: Description of 43 new species and partition of the Pseudomonas putida group.</title>
        <authorList>
            <person name="Girard L."/>
            <person name="Lood C."/>
            <person name="Vandamme P."/>
            <person name="Rokni-Zadeh H."/>
            <person name="Van Noort V."/>
            <person name="Hofte M."/>
            <person name="Lavigne R."/>
            <person name="De Mot R."/>
        </authorList>
    </citation>
    <scope>NUCLEOTIDE SEQUENCE [LARGE SCALE GENOMIC DNA]</scope>
    <source>
        <strain evidence="1 2">COR58</strain>
    </source>
</reference>
<keyword evidence="2" id="KW-1185">Reference proteome</keyword>
<dbReference type="SMART" id="SM00855">
    <property type="entry name" value="PGAM"/>
    <property type="match status" value="1"/>
</dbReference>
<dbReference type="InterPro" id="IPR013078">
    <property type="entry name" value="His_Pase_superF_clade-1"/>
</dbReference>
<accession>A0ABS6PD56</accession>